<keyword evidence="5" id="KW-0408">Iron</keyword>
<keyword evidence="4" id="KW-0479">Metal-binding</keyword>
<evidence type="ECO:0000256" key="9">
    <source>
        <dbReference type="ARBA" id="ARBA00034078"/>
    </source>
</evidence>
<dbReference type="RefSeq" id="WP_076700326.1">
    <property type="nucleotide sequence ID" value="NZ_MRDE01000002.1"/>
</dbReference>
<evidence type="ECO:0000256" key="3">
    <source>
        <dbReference type="ARBA" id="ARBA00022714"/>
    </source>
</evidence>
<dbReference type="Pfam" id="PF00355">
    <property type="entry name" value="Rieske"/>
    <property type="match status" value="1"/>
</dbReference>
<evidence type="ECO:0000256" key="1">
    <source>
        <dbReference type="ARBA" id="ARBA00002494"/>
    </source>
</evidence>
<sequence>MDQPSSSPSRRVVIALSSSAAAVAALAACTPTGSGESSAAGTPGAGGSDPAAGTGSSAGSARGPSLAKTADVPVGSSKLVGTGNAQVLLSHPAEATFRAFSPSCTHQGCTVEVRSDMFVCPCHGSEFALADGAVLQGPATRPLIERKVTVAGGTVYLA</sequence>
<dbReference type="InterPro" id="IPR006311">
    <property type="entry name" value="TAT_signal"/>
</dbReference>
<dbReference type="GO" id="GO:0004497">
    <property type="term" value="F:monooxygenase activity"/>
    <property type="evidence" value="ECO:0007669"/>
    <property type="project" value="UniProtKB-ARBA"/>
</dbReference>
<dbReference type="PRINTS" id="PR00162">
    <property type="entry name" value="RIESKE"/>
</dbReference>
<evidence type="ECO:0000313" key="14">
    <source>
        <dbReference type="Proteomes" id="UP000187085"/>
    </source>
</evidence>
<dbReference type="GO" id="GO:0051537">
    <property type="term" value="F:2 iron, 2 sulfur cluster binding"/>
    <property type="evidence" value="ECO:0007669"/>
    <property type="project" value="UniProtKB-KW"/>
</dbReference>
<keyword evidence="7" id="KW-1015">Disulfide bond</keyword>
<dbReference type="InterPro" id="IPR036922">
    <property type="entry name" value="Rieske_2Fe-2S_sf"/>
</dbReference>
<dbReference type="PROSITE" id="PS51296">
    <property type="entry name" value="RIESKE"/>
    <property type="match status" value="1"/>
</dbReference>
<dbReference type="EMBL" id="MRDE01000002">
    <property type="protein sequence ID" value="OMH29696.1"/>
    <property type="molecule type" value="Genomic_DNA"/>
</dbReference>
<evidence type="ECO:0000256" key="2">
    <source>
        <dbReference type="ARBA" id="ARBA00015816"/>
    </source>
</evidence>
<feature type="compositionally biased region" description="Low complexity" evidence="10">
    <location>
        <begin position="31"/>
        <end position="67"/>
    </location>
</feature>
<feature type="domain" description="Rieske" evidence="12">
    <location>
        <begin position="64"/>
        <end position="157"/>
    </location>
</feature>
<dbReference type="PROSITE" id="PS51318">
    <property type="entry name" value="TAT"/>
    <property type="match status" value="1"/>
</dbReference>
<dbReference type="Gene3D" id="2.102.10.10">
    <property type="entry name" value="Rieske [2Fe-2S] iron-sulphur domain"/>
    <property type="match status" value="1"/>
</dbReference>
<feature type="signal peptide" evidence="11">
    <location>
        <begin position="1"/>
        <end position="27"/>
    </location>
</feature>
<dbReference type="InterPro" id="IPR005805">
    <property type="entry name" value="Rieske_Fe-S_prot_C"/>
</dbReference>
<reference evidence="13 14" key="1">
    <citation type="submission" date="2016-12" db="EMBL/GenBank/DDBJ databases">
        <title>Draft genome of Tersicoccus phoenicis 1P05MA.</title>
        <authorList>
            <person name="Nakajima Y."/>
            <person name="Yoshizawa S."/>
            <person name="Nakamura K."/>
            <person name="Ogura Y."/>
            <person name="Hayashi T."/>
            <person name="Kogure K."/>
        </authorList>
    </citation>
    <scope>NUCLEOTIDE SEQUENCE [LARGE SCALE GENOMIC DNA]</scope>
    <source>
        <strain evidence="13 14">1p05MA</strain>
    </source>
</reference>
<evidence type="ECO:0000313" key="13">
    <source>
        <dbReference type="EMBL" id="OMH29696.1"/>
    </source>
</evidence>
<comment type="function">
    <text evidence="1">Iron-sulfur subunit of the cytochrome bc1 complex, an essential component of the respiratory electron transport chain required for ATP synthesis. The bc1 complex catalyzes the oxidation of menaquinol and the reduction of cytochrome c in the respiratory chain. The bc1 complex operates through a Q-cycle mechanism that couples electron transfer to generation of the proton gradient that drives ATP synthesis.</text>
</comment>
<dbReference type="OrthoDB" id="25106at2"/>
<dbReference type="PANTHER" id="PTHR10134">
    <property type="entry name" value="CYTOCHROME B-C1 COMPLEX SUBUNIT RIESKE, MITOCHONDRIAL"/>
    <property type="match status" value="1"/>
</dbReference>
<name>A0A1R1LQG1_9MICC</name>
<evidence type="ECO:0000256" key="7">
    <source>
        <dbReference type="ARBA" id="ARBA00023157"/>
    </source>
</evidence>
<evidence type="ECO:0000256" key="4">
    <source>
        <dbReference type="ARBA" id="ARBA00022723"/>
    </source>
</evidence>
<dbReference type="GO" id="GO:0046872">
    <property type="term" value="F:metal ion binding"/>
    <property type="evidence" value="ECO:0007669"/>
    <property type="project" value="UniProtKB-KW"/>
</dbReference>
<dbReference type="GO" id="GO:0016020">
    <property type="term" value="C:membrane"/>
    <property type="evidence" value="ECO:0007669"/>
    <property type="project" value="InterPro"/>
</dbReference>
<organism evidence="13 14">
    <name type="scientific">Tersicoccus phoenicis</name>
    <dbReference type="NCBI Taxonomy" id="554083"/>
    <lineage>
        <taxon>Bacteria</taxon>
        <taxon>Bacillati</taxon>
        <taxon>Actinomycetota</taxon>
        <taxon>Actinomycetes</taxon>
        <taxon>Micrococcales</taxon>
        <taxon>Micrococcaceae</taxon>
        <taxon>Tersicoccus</taxon>
    </lineage>
</organism>
<evidence type="ECO:0000256" key="8">
    <source>
        <dbReference type="ARBA" id="ARBA00029586"/>
    </source>
</evidence>
<keyword evidence="14" id="KW-1185">Reference proteome</keyword>
<proteinExistence type="predicted"/>
<evidence type="ECO:0000256" key="6">
    <source>
        <dbReference type="ARBA" id="ARBA00023014"/>
    </source>
</evidence>
<gene>
    <name evidence="13" type="ORF">BKD30_00055</name>
</gene>
<dbReference type="CDD" id="cd03467">
    <property type="entry name" value="Rieske"/>
    <property type="match status" value="1"/>
</dbReference>
<evidence type="ECO:0000256" key="5">
    <source>
        <dbReference type="ARBA" id="ARBA00023004"/>
    </source>
</evidence>
<comment type="caution">
    <text evidence="13">The sequence shown here is derived from an EMBL/GenBank/DDBJ whole genome shotgun (WGS) entry which is preliminary data.</text>
</comment>
<keyword evidence="11" id="KW-0732">Signal</keyword>
<dbReference type="GO" id="GO:0016705">
    <property type="term" value="F:oxidoreductase activity, acting on paired donors, with incorporation or reduction of molecular oxygen"/>
    <property type="evidence" value="ECO:0007669"/>
    <property type="project" value="UniProtKB-ARBA"/>
</dbReference>
<evidence type="ECO:0000256" key="10">
    <source>
        <dbReference type="SAM" id="MobiDB-lite"/>
    </source>
</evidence>
<dbReference type="InterPro" id="IPR014349">
    <property type="entry name" value="Rieske_Fe-S_prot"/>
</dbReference>
<feature type="chain" id="PRO_5013181413" description="Cytochrome bc1 complex Rieske iron-sulfur subunit" evidence="11">
    <location>
        <begin position="28"/>
        <end position="158"/>
    </location>
</feature>
<accession>A0A1R1LQG1</accession>
<evidence type="ECO:0000259" key="12">
    <source>
        <dbReference type="PROSITE" id="PS51296"/>
    </source>
</evidence>
<protein>
    <recommendedName>
        <fullName evidence="2">Cytochrome bc1 complex Rieske iron-sulfur subunit</fullName>
    </recommendedName>
    <alternativeName>
        <fullName evidence="8">Cytochrome bc1 reductase complex subunit QcrA</fullName>
    </alternativeName>
</protein>
<keyword evidence="3" id="KW-0001">2Fe-2S</keyword>
<evidence type="ECO:0000256" key="11">
    <source>
        <dbReference type="SAM" id="SignalP"/>
    </source>
</evidence>
<feature type="region of interest" description="Disordered" evidence="10">
    <location>
        <begin position="31"/>
        <end position="74"/>
    </location>
</feature>
<keyword evidence="6" id="KW-0411">Iron-sulfur</keyword>
<comment type="cofactor">
    <cofactor evidence="9">
        <name>[2Fe-2S] cluster</name>
        <dbReference type="ChEBI" id="CHEBI:190135"/>
    </cofactor>
</comment>
<dbReference type="SUPFAM" id="SSF50022">
    <property type="entry name" value="ISP domain"/>
    <property type="match status" value="1"/>
</dbReference>
<dbReference type="InterPro" id="IPR017941">
    <property type="entry name" value="Rieske_2Fe-2S"/>
</dbReference>
<dbReference type="AlphaFoldDB" id="A0A1R1LQG1"/>
<dbReference type="Proteomes" id="UP000187085">
    <property type="component" value="Unassembled WGS sequence"/>
</dbReference>
<dbReference type="STRING" id="554083.BKD30_00055"/>